<evidence type="ECO:0000313" key="20">
    <source>
        <dbReference type="EMBL" id="CAE07731.1"/>
    </source>
</evidence>
<dbReference type="EC" id="2.7.1.156" evidence="8"/>
<dbReference type="RefSeq" id="WP_011128081.1">
    <property type="nucleotide sequence ID" value="NC_005070.1"/>
</dbReference>
<dbReference type="HOGENOM" id="CLU_094161_0_1_3"/>
<evidence type="ECO:0000313" key="21">
    <source>
        <dbReference type="Proteomes" id="UP000001422"/>
    </source>
</evidence>
<keyword evidence="15 19" id="KW-0342">GTP-binding</keyword>
<dbReference type="GO" id="GO:0005525">
    <property type="term" value="F:GTP binding"/>
    <property type="evidence" value="ECO:0007669"/>
    <property type="project" value="UniProtKB-KW"/>
</dbReference>
<feature type="binding site" evidence="19">
    <location>
        <begin position="15"/>
        <end position="22"/>
    </location>
    <ligand>
        <name>GTP</name>
        <dbReference type="ChEBI" id="CHEBI:37565"/>
    </ligand>
</feature>
<keyword evidence="14" id="KW-0067">ATP-binding</keyword>
<protein>
    <recommendedName>
        <fullName evidence="16">Adenosylcobinamide kinase</fullName>
        <ecNumber evidence="8">2.7.1.156</ecNumber>
        <ecNumber evidence="9">2.7.7.62</ecNumber>
    </recommendedName>
    <alternativeName>
        <fullName evidence="17">Adenosylcobinamide-phosphate guanylyltransferase</fullName>
    </alternativeName>
</protein>
<evidence type="ECO:0000256" key="7">
    <source>
        <dbReference type="ARBA" id="ARBA00007490"/>
    </source>
</evidence>
<comment type="pathway">
    <text evidence="6">Cofactor biosynthesis; adenosylcobalamin biosynthesis; adenosylcobalamin from cob(II)yrinate a,c-diamide: step 5/7.</text>
</comment>
<comment type="pathway">
    <text evidence="5">Cofactor biosynthesis; adenosylcobalamin biosynthesis; adenosylcobalamin from cob(II)yrinate a,c-diamide: step 6/7.</text>
</comment>
<keyword evidence="21" id="KW-1185">Reference proteome</keyword>
<evidence type="ECO:0000256" key="4">
    <source>
        <dbReference type="ARBA" id="ARBA00003889"/>
    </source>
</evidence>
<dbReference type="InterPro" id="IPR027417">
    <property type="entry name" value="P-loop_NTPase"/>
</dbReference>
<evidence type="ECO:0000256" key="15">
    <source>
        <dbReference type="ARBA" id="ARBA00023134"/>
    </source>
</evidence>
<comment type="similarity">
    <text evidence="7">Belongs to the CobU/CobP family.</text>
</comment>
<dbReference type="InterPro" id="IPR003203">
    <property type="entry name" value="CobU/CobP"/>
</dbReference>
<dbReference type="PANTHER" id="PTHR34848">
    <property type="match status" value="1"/>
</dbReference>
<dbReference type="SUPFAM" id="SSF52540">
    <property type="entry name" value="P-loop containing nucleoside triphosphate hydrolases"/>
    <property type="match status" value="1"/>
</dbReference>
<feature type="binding site" evidence="19">
    <location>
        <position position="90"/>
    </location>
    <ligand>
        <name>GTP</name>
        <dbReference type="ChEBI" id="CHEBI:37565"/>
    </ligand>
</feature>
<evidence type="ECO:0000256" key="9">
    <source>
        <dbReference type="ARBA" id="ARBA00012523"/>
    </source>
</evidence>
<evidence type="ECO:0000256" key="19">
    <source>
        <dbReference type="PIRSR" id="PIRSR006135-2"/>
    </source>
</evidence>
<dbReference type="GO" id="GO:0008820">
    <property type="term" value="F:cobinamide phosphate guanylyltransferase activity"/>
    <property type="evidence" value="ECO:0007669"/>
    <property type="project" value="UniProtKB-EC"/>
</dbReference>
<feature type="binding site" evidence="19">
    <location>
        <begin position="39"/>
        <end position="41"/>
    </location>
    <ligand>
        <name>GTP</name>
        <dbReference type="ChEBI" id="CHEBI:37565"/>
    </ligand>
</feature>
<evidence type="ECO:0000256" key="16">
    <source>
        <dbReference type="ARBA" id="ARBA00029570"/>
    </source>
</evidence>
<evidence type="ECO:0000256" key="12">
    <source>
        <dbReference type="ARBA" id="ARBA00022741"/>
    </source>
</evidence>
<dbReference type="AlphaFoldDB" id="Q7U6X0"/>
<evidence type="ECO:0000256" key="1">
    <source>
        <dbReference type="ARBA" id="ARBA00000312"/>
    </source>
</evidence>
<keyword evidence="10" id="KW-0169">Cobalamin biosynthesis</keyword>
<evidence type="ECO:0000256" key="6">
    <source>
        <dbReference type="ARBA" id="ARBA00005159"/>
    </source>
</evidence>
<dbReference type="GO" id="GO:0043752">
    <property type="term" value="F:adenosylcobinamide kinase activity"/>
    <property type="evidence" value="ECO:0007669"/>
    <property type="project" value="UniProtKB-EC"/>
</dbReference>
<dbReference type="Gene3D" id="3.40.50.300">
    <property type="entry name" value="P-loop containing nucleotide triphosphate hydrolases"/>
    <property type="match status" value="1"/>
</dbReference>
<feature type="binding site" evidence="19">
    <location>
        <position position="69"/>
    </location>
    <ligand>
        <name>GTP</name>
        <dbReference type="ChEBI" id="CHEBI:37565"/>
    </ligand>
</feature>
<proteinExistence type="inferred from homology"/>
<dbReference type="PIRSF" id="PIRSF006135">
    <property type="entry name" value="CobU"/>
    <property type="match status" value="1"/>
</dbReference>
<organism evidence="20 21">
    <name type="scientific">Parasynechococcus marenigrum (strain WH8102)</name>
    <dbReference type="NCBI Taxonomy" id="84588"/>
    <lineage>
        <taxon>Bacteria</taxon>
        <taxon>Bacillati</taxon>
        <taxon>Cyanobacteriota</taxon>
        <taxon>Cyanophyceae</taxon>
        <taxon>Synechococcales</taxon>
        <taxon>Prochlorococcaceae</taxon>
        <taxon>Parasynechococcus</taxon>
        <taxon>Parasynechococcus marenigrum</taxon>
    </lineage>
</organism>
<evidence type="ECO:0000256" key="13">
    <source>
        <dbReference type="ARBA" id="ARBA00022777"/>
    </source>
</evidence>
<dbReference type="GO" id="GO:0005524">
    <property type="term" value="F:ATP binding"/>
    <property type="evidence" value="ECO:0007669"/>
    <property type="project" value="UniProtKB-KW"/>
</dbReference>
<feature type="active site" description="GMP-histidine intermediate" evidence="18">
    <location>
        <position position="57"/>
    </location>
</feature>
<name>Q7U6X0_PARMW</name>
<feature type="binding site" evidence="19">
    <location>
        <begin position="58"/>
        <end position="61"/>
    </location>
    <ligand>
        <name>GTP</name>
        <dbReference type="ChEBI" id="CHEBI:37565"/>
    </ligand>
</feature>
<reference evidence="20 21" key="1">
    <citation type="journal article" date="2003" name="Nature">
        <title>The genome of a motile marine Synechococcus.</title>
        <authorList>
            <person name="Palenik B."/>
            <person name="Brahamsha B."/>
            <person name="Larimer F."/>
            <person name="Land M."/>
            <person name="Hauser L."/>
            <person name="Chain P."/>
            <person name="Lamerdin J."/>
            <person name="Regala W."/>
            <person name="Allen E.A."/>
            <person name="McCarren J."/>
            <person name="Paulsen I."/>
            <person name="Dufresne A."/>
            <person name="Partensky F."/>
            <person name="Webb E."/>
            <person name="Waterbury J."/>
        </authorList>
    </citation>
    <scope>NUCLEOTIDE SEQUENCE [LARGE SCALE GENOMIC DNA]</scope>
    <source>
        <strain evidence="20 21">WH8102</strain>
    </source>
</reference>
<evidence type="ECO:0000256" key="10">
    <source>
        <dbReference type="ARBA" id="ARBA00022573"/>
    </source>
</evidence>
<dbReference type="KEGG" id="syw:SYNW1216"/>
<dbReference type="eggNOG" id="COG2087">
    <property type="taxonomic scope" value="Bacteria"/>
</dbReference>
<evidence type="ECO:0000256" key="17">
    <source>
        <dbReference type="ARBA" id="ARBA00030571"/>
    </source>
</evidence>
<dbReference type="PANTHER" id="PTHR34848:SF1">
    <property type="entry name" value="BIFUNCTIONAL ADENOSYLCOBALAMIN BIOSYNTHESIS PROTEIN COBU"/>
    <property type="match status" value="1"/>
</dbReference>
<sequence>MAADQNTSNLILVSGPSRGGKSRWAEHLLSGSADVTYVATAPDRPNDQDWQTRLDLHRRRRPSHWRLLESDADLTTALRTIPQQSSVLIDALGGFVACHLDASDQAWNACCEELVEQLAGMGQTCVVVIEETGWGVVPPTLIGGRFRDRLGSLAQSLDRQAHSAWLVLQGRAVDLHALSQRVP</sequence>
<accession>Q7U6X0</accession>
<comment type="catalytic activity">
    <reaction evidence="2">
        <text>adenosylcob(III)inamide phosphate + GTP + H(+) = adenosylcob(III)inamide-GDP + diphosphate</text>
        <dbReference type="Rhea" id="RHEA:22712"/>
        <dbReference type="ChEBI" id="CHEBI:15378"/>
        <dbReference type="ChEBI" id="CHEBI:33019"/>
        <dbReference type="ChEBI" id="CHEBI:37565"/>
        <dbReference type="ChEBI" id="CHEBI:58502"/>
        <dbReference type="ChEBI" id="CHEBI:60487"/>
        <dbReference type="EC" id="2.7.7.62"/>
    </reaction>
</comment>
<comment type="function">
    <text evidence="4">Catalyzes ATP-dependent phosphorylation of adenosylcobinamide and addition of GMP to adenosylcobinamide phosphate.</text>
</comment>
<dbReference type="Pfam" id="PF02283">
    <property type="entry name" value="CobU"/>
    <property type="match status" value="1"/>
</dbReference>
<dbReference type="Proteomes" id="UP000001422">
    <property type="component" value="Chromosome"/>
</dbReference>
<evidence type="ECO:0000256" key="11">
    <source>
        <dbReference type="ARBA" id="ARBA00022679"/>
    </source>
</evidence>
<keyword evidence="12 19" id="KW-0547">Nucleotide-binding</keyword>
<evidence type="ECO:0000256" key="8">
    <source>
        <dbReference type="ARBA" id="ARBA00012016"/>
    </source>
</evidence>
<dbReference type="GO" id="GO:0009236">
    <property type="term" value="P:cobalamin biosynthetic process"/>
    <property type="evidence" value="ECO:0007669"/>
    <property type="project" value="UniProtKB-UniPathway"/>
</dbReference>
<keyword evidence="13 20" id="KW-0418">Kinase</keyword>
<comment type="catalytic activity">
    <reaction evidence="3">
        <text>adenosylcob(III)inamide + GTP = adenosylcob(III)inamide phosphate + GDP + H(+)</text>
        <dbReference type="Rhea" id="RHEA:15765"/>
        <dbReference type="ChEBI" id="CHEBI:2480"/>
        <dbReference type="ChEBI" id="CHEBI:15378"/>
        <dbReference type="ChEBI" id="CHEBI:37565"/>
        <dbReference type="ChEBI" id="CHEBI:58189"/>
        <dbReference type="ChEBI" id="CHEBI:58502"/>
        <dbReference type="EC" id="2.7.1.156"/>
    </reaction>
</comment>
<evidence type="ECO:0000256" key="18">
    <source>
        <dbReference type="PIRSR" id="PIRSR006135-1"/>
    </source>
</evidence>
<dbReference type="CDD" id="cd00544">
    <property type="entry name" value="CobU"/>
    <property type="match status" value="1"/>
</dbReference>
<keyword evidence="11" id="KW-0808">Transferase</keyword>
<gene>
    <name evidence="20" type="primary">cobU/cobP</name>
    <name evidence="20" type="ordered locus">SYNW1216</name>
</gene>
<evidence type="ECO:0000256" key="3">
    <source>
        <dbReference type="ARBA" id="ARBA00001522"/>
    </source>
</evidence>
<dbReference type="EMBL" id="BX569692">
    <property type="protein sequence ID" value="CAE07731.1"/>
    <property type="molecule type" value="Genomic_DNA"/>
</dbReference>
<comment type="catalytic activity">
    <reaction evidence="1">
        <text>adenosylcob(III)inamide + ATP = adenosylcob(III)inamide phosphate + ADP + H(+)</text>
        <dbReference type="Rhea" id="RHEA:15769"/>
        <dbReference type="ChEBI" id="CHEBI:2480"/>
        <dbReference type="ChEBI" id="CHEBI:15378"/>
        <dbReference type="ChEBI" id="CHEBI:30616"/>
        <dbReference type="ChEBI" id="CHEBI:58502"/>
        <dbReference type="ChEBI" id="CHEBI:456216"/>
        <dbReference type="EC" id="2.7.1.156"/>
    </reaction>
</comment>
<evidence type="ECO:0000256" key="14">
    <source>
        <dbReference type="ARBA" id="ARBA00022840"/>
    </source>
</evidence>
<evidence type="ECO:0000256" key="2">
    <source>
        <dbReference type="ARBA" id="ARBA00000711"/>
    </source>
</evidence>
<dbReference type="UniPathway" id="UPA00148">
    <property type="reaction ID" value="UER00236"/>
</dbReference>
<evidence type="ECO:0000256" key="5">
    <source>
        <dbReference type="ARBA" id="ARBA00004692"/>
    </source>
</evidence>
<dbReference type="EC" id="2.7.7.62" evidence="9"/>
<dbReference type="STRING" id="84588.SYNW1216"/>